<dbReference type="VEuPathDB" id="TriTrypDB:BCY84_14498"/>
<accession>A0A2V2W566</accession>
<dbReference type="VEuPathDB" id="TriTrypDB:TcCL_ESM10239"/>
<dbReference type="EMBL" id="PRFA01000002">
    <property type="protein sequence ID" value="PWV02659.1"/>
    <property type="molecule type" value="Genomic_DNA"/>
</dbReference>
<evidence type="ECO:0000256" key="1">
    <source>
        <dbReference type="SAM" id="MobiDB-lite"/>
    </source>
</evidence>
<dbReference type="VEuPathDB" id="TriTrypDB:TcG_06507"/>
<protein>
    <submittedName>
        <fullName evidence="2">Uncharacterized protein</fullName>
    </submittedName>
</protein>
<dbReference type="VEuPathDB" id="TriTrypDB:C4B63_2g335"/>
<feature type="compositionally biased region" description="Basic and acidic residues" evidence="1">
    <location>
        <begin position="109"/>
        <end position="127"/>
    </location>
</feature>
<organism evidence="2 3">
    <name type="scientific">Trypanosoma cruzi</name>
    <dbReference type="NCBI Taxonomy" id="5693"/>
    <lineage>
        <taxon>Eukaryota</taxon>
        <taxon>Discoba</taxon>
        <taxon>Euglenozoa</taxon>
        <taxon>Kinetoplastea</taxon>
        <taxon>Metakinetoplastina</taxon>
        <taxon>Trypanosomatida</taxon>
        <taxon>Trypanosomatidae</taxon>
        <taxon>Trypanosoma</taxon>
        <taxon>Schizotrypanum</taxon>
    </lineage>
</organism>
<feature type="region of interest" description="Disordered" evidence="1">
    <location>
        <begin position="109"/>
        <end position="128"/>
    </location>
</feature>
<sequence length="166" mass="19530">MLLFKRPHLRACESHADIAVDLAPLSQLRNYAEFEELLREELQKIYGNAPAEFHGVITYSTRDAPHSFRGCFTERQLETLHQYDAAVEKMNHLSSEYRVALEEHERLVEGNKDRKPTQKRIREEEKSRKRLRAMKREVVAAEYNKECLSLKLKNLFSIDVIRVPLH</sequence>
<gene>
    <name evidence="2" type="ORF">C4B63_2g335</name>
</gene>
<dbReference type="OrthoDB" id="243377at2759"/>
<evidence type="ECO:0000313" key="2">
    <source>
        <dbReference type="EMBL" id="PWV02659.1"/>
    </source>
</evidence>
<comment type="caution">
    <text evidence="2">The sequence shown here is derived from an EMBL/GenBank/DDBJ whole genome shotgun (WGS) entry which is preliminary data.</text>
</comment>
<dbReference type="VEuPathDB" id="TriTrypDB:TcCLB.506885.30"/>
<dbReference type="VEuPathDB" id="TriTrypDB:C3747_1g373"/>
<dbReference type="VEuPathDB" id="TriTrypDB:TcYC6_0071710"/>
<dbReference type="AlphaFoldDB" id="A0A2V2W566"/>
<proteinExistence type="predicted"/>
<dbReference type="Proteomes" id="UP000246121">
    <property type="component" value="Unassembled WGS sequence"/>
</dbReference>
<name>A0A2V2W566_TRYCR</name>
<reference evidence="2 3" key="1">
    <citation type="journal article" date="2018" name="Microb. Genom.">
        <title>Expanding an expanded genome: long-read sequencing of Trypanosoma cruzi.</title>
        <authorList>
            <person name="Berna L."/>
            <person name="Rodriguez M."/>
            <person name="Chiribao M.L."/>
            <person name="Parodi-Talice A."/>
            <person name="Pita S."/>
            <person name="Rijo G."/>
            <person name="Alvarez-Valin F."/>
            <person name="Robello C."/>
        </authorList>
    </citation>
    <scope>NUCLEOTIDE SEQUENCE [LARGE SCALE GENOMIC DNA]</scope>
    <source>
        <strain evidence="2 3">Dm28c</strain>
    </source>
</reference>
<evidence type="ECO:0000313" key="3">
    <source>
        <dbReference type="Proteomes" id="UP000246121"/>
    </source>
</evidence>
<dbReference type="VEuPathDB" id="TriTrypDB:TcBrA4_0059770"/>